<dbReference type="EMBL" id="GISG01241904">
    <property type="protein sequence ID" value="MBA4668954.1"/>
    <property type="molecule type" value="Transcribed_RNA"/>
</dbReference>
<reference evidence="1" key="1">
    <citation type="journal article" date="2013" name="J. Plant Res.">
        <title>Effect of fungi and light on seed germination of three Opuntia species from semiarid lands of central Mexico.</title>
        <authorList>
            <person name="Delgado-Sanchez P."/>
            <person name="Jimenez-Bremont J.F."/>
            <person name="Guerrero-Gonzalez Mde L."/>
            <person name="Flores J."/>
        </authorList>
    </citation>
    <scope>NUCLEOTIDE SEQUENCE</scope>
    <source>
        <tissue evidence="1">Cladode</tissue>
    </source>
</reference>
<evidence type="ECO:0000313" key="1">
    <source>
        <dbReference type="EMBL" id="MBA4668954.1"/>
    </source>
</evidence>
<proteinExistence type="predicted"/>
<organism evidence="1">
    <name type="scientific">Opuntia streptacantha</name>
    <name type="common">Prickly pear cactus</name>
    <name type="synonym">Opuntia cardona</name>
    <dbReference type="NCBI Taxonomy" id="393608"/>
    <lineage>
        <taxon>Eukaryota</taxon>
        <taxon>Viridiplantae</taxon>
        <taxon>Streptophyta</taxon>
        <taxon>Embryophyta</taxon>
        <taxon>Tracheophyta</taxon>
        <taxon>Spermatophyta</taxon>
        <taxon>Magnoliopsida</taxon>
        <taxon>eudicotyledons</taxon>
        <taxon>Gunneridae</taxon>
        <taxon>Pentapetalae</taxon>
        <taxon>Caryophyllales</taxon>
        <taxon>Cactineae</taxon>
        <taxon>Cactaceae</taxon>
        <taxon>Opuntioideae</taxon>
        <taxon>Opuntia</taxon>
    </lineage>
</organism>
<name>A0A7C9AIZ4_OPUST</name>
<reference evidence="1" key="2">
    <citation type="submission" date="2020-07" db="EMBL/GenBank/DDBJ databases">
        <authorList>
            <person name="Vera ALvarez R."/>
            <person name="Arias-Moreno D.M."/>
            <person name="Jimenez-Jacinto V."/>
            <person name="Jimenez-Bremont J.F."/>
            <person name="Swaminathan K."/>
            <person name="Moose S.P."/>
            <person name="Guerrero-Gonzalez M.L."/>
            <person name="Marino-Ramirez L."/>
            <person name="Landsman D."/>
            <person name="Rodriguez-Kessler M."/>
            <person name="Delgado-Sanchez P."/>
        </authorList>
    </citation>
    <scope>NUCLEOTIDE SEQUENCE</scope>
    <source>
        <tissue evidence="1">Cladode</tissue>
    </source>
</reference>
<accession>A0A7C9AIZ4</accession>
<protein>
    <submittedName>
        <fullName evidence="1">Uncharacterized protein</fullName>
    </submittedName>
</protein>
<dbReference type="AlphaFoldDB" id="A0A7C9AIZ4"/>
<sequence length="100" mass="11019">MFARTGAPKPIEESWRLSEIVFSKSMKAPPQMKRISFVSICMLSPLGCLRAPFSGTLTIVPSNIFSNACWTPSPETSLLILRLSAFLVILSTSSMYTMPC</sequence>